<dbReference type="EMBL" id="JAULSW010000003">
    <property type="protein sequence ID" value="KAK3387751.1"/>
    <property type="molecule type" value="Genomic_DNA"/>
</dbReference>
<comment type="caution">
    <text evidence="1">The sequence shown here is derived from an EMBL/GenBank/DDBJ whole genome shotgun (WGS) entry which is preliminary data.</text>
</comment>
<dbReference type="Proteomes" id="UP001285441">
    <property type="component" value="Unassembled WGS sequence"/>
</dbReference>
<dbReference type="CDD" id="cd10170">
    <property type="entry name" value="ASKHA_NBD_HSP70"/>
    <property type="match status" value="1"/>
</dbReference>
<evidence type="ECO:0000313" key="2">
    <source>
        <dbReference type="Proteomes" id="UP001285441"/>
    </source>
</evidence>
<dbReference type="SUPFAM" id="SSF53067">
    <property type="entry name" value="Actin-like ATPase domain"/>
    <property type="match status" value="2"/>
</dbReference>
<reference evidence="1" key="1">
    <citation type="journal article" date="2023" name="Mol. Phylogenet. Evol.">
        <title>Genome-scale phylogeny and comparative genomics of the fungal order Sordariales.</title>
        <authorList>
            <person name="Hensen N."/>
            <person name="Bonometti L."/>
            <person name="Westerberg I."/>
            <person name="Brannstrom I.O."/>
            <person name="Guillou S."/>
            <person name="Cros-Aarteil S."/>
            <person name="Calhoun S."/>
            <person name="Haridas S."/>
            <person name="Kuo A."/>
            <person name="Mondo S."/>
            <person name="Pangilinan J."/>
            <person name="Riley R."/>
            <person name="LaButti K."/>
            <person name="Andreopoulos B."/>
            <person name="Lipzen A."/>
            <person name="Chen C."/>
            <person name="Yan M."/>
            <person name="Daum C."/>
            <person name="Ng V."/>
            <person name="Clum A."/>
            <person name="Steindorff A."/>
            <person name="Ohm R.A."/>
            <person name="Martin F."/>
            <person name="Silar P."/>
            <person name="Natvig D.O."/>
            <person name="Lalanne C."/>
            <person name="Gautier V."/>
            <person name="Ament-Velasquez S.L."/>
            <person name="Kruys A."/>
            <person name="Hutchinson M.I."/>
            <person name="Powell A.J."/>
            <person name="Barry K."/>
            <person name="Miller A.N."/>
            <person name="Grigoriev I.V."/>
            <person name="Debuchy R."/>
            <person name="Gladieux P."/>
            <person name="Hiltunen Thoren M."/>
            <person name="Johannesson H."/>
        </authorList>
    </citation>
    <scope>NUCLEOTIDE SEQUENCE</scope>
    <source>
        <strain evidence="1">CBS 232.78</strain>
    </source>
</reference>
<organism evidence="1 2">
    <name type="scientific">Podospora didyma</name>
    <dbReference type="NCBI Taxonomy" id="330526"/>
    <lineage>
        <taxon>Eukaryota</taxon>
        <taxon>Fungi</taxon>
        <taxon>Dikarya</taxon>
        <taxon>Ascomycota</taxon>
        <taxon>Pezizomycotina</taxon>
        <taxon>Sordariomycetes</taxon>
        <taxon>Sordariomycetidae</taxon>
        <taxon>Sordariales</taxon>
        <taxon>Podosporaceae</taxon>
        <taxon>Podospora</taxon>
    </lineage>
</organism>
<dbReference type="InterPro" id="IPR043129">
    <property type="entry name" value="ATPase_NBD"/>
</dbReference>
<sequence>MTANNPKDALQAGASDRLKIIMGVDYRTTFTGVSYVTSDKTSVDDIDVIRTWPGDGRPVEGNWKTPTIIAYATENRRPTDNRRAPGVMIAGAMKCAQDFLAEIYRYVVKNLKMRMTPEIFDTTPMECYLTAPAIWTDKARSATREAAIATGFGLRLGSVNAVQANDNIMILDCGGGIVDITTYPVQRVFPMIEFSEICVGAGGKCGSTYIDRNFLGLMSRRFGKAFGEVPLKRRGHGSQFMASFEKVKQAFGTAGHDAFGNDCFEIHPINMQGYFNPDHYDEDEAAVILSRDIGYL</sequence>
<dbReference type="Gene3D" id="3.30.420.40">
    <property type="match status" value="1"/>
</dbReference>
<dbReference type="PANTHER" id="PTHR14187">
    <property type="entry name" value="ALPHA KINASE/ELONGATION FACTOR 2 KINASE"/>
    <property type="match status" value="1"/>
</dbReference>
<name>A0AAE0NU65_9PEZI</name>
<dbReference type="PANTHER" id="PTHR14187:SF81">
    <property type="entry name" value="HSP70 FAMILY PROTEIN (AFU_ORTHOLOGUE AFUA_4G14040)"/>
    <property type="match status" value="1"/>
</dbReference>
<dbReference type="AlphaFoldDB" id="A0AAE0NU65"/>
<accession>A0AAE0NU65</accession>
<keyword evidence="2" id="KW-1185">Reference proteome</keyword>
<protein>
    <submittedName>
        <fullName evidence="1">Uncharacterized protein</fullName>
    </submittedName>
</protein>
<reference evidence="1" key="2">
    <citation type="submission" date="2023-06" db="EMBL/GenBank/DDBJ databases">
        <authorList>
            <consortium name="Lawrence Berkeley National Laboratory"/>
            <person name="Haridas S."/>
            <person name="Hensen N."/>
            <person name="Bonometti L."/>
            <person name="Westerberg I."/>
            <person name="Brannstrom I.O."/>
            <person name="Guillou S."/>
            <person name="Cros-Aarteil S."/>
            <person name="Calhoun S."/>
            <person name="Kuo A."/>
            <person name="Mondo S."/>
            <person name="Pangilinan J."/>
            <person name="Riley R."/>
            <person name="LaButti K."/>
            <person name="Andreopoulos B."/>
            <person name="Lipzen A."/>
            <person name="Chen C."/>
            <person name="Yanf M."/>
            <person name="Daum C."/>
            <person name="Ng V."/>
            <person name="Clum A."/>
            <person name="Steindorff A."/>
            <person name="Ohm R."/>
            <person name="Martin F."/>
            <person name="Silar P."/>
            <person name="Natvig D."/>
            <person name="Lalanne C."/>
            <person name="Gautier V."/>
            <person name="Ament-velasquez S.L."/>
            <person name="Kruys A."/>
            <person name="Hutchinson M.I."/>
            <person name="Powell A.J."/>
            <person name="Barry K."/>
            <person name="Miller A.N."/>
            <person name="Grigoriev I.V."/>
            <person name="Debuchy R."/>
            <person name="Gladieux P."/>
            <person name="Thoren M.H."/>
            <person name="Johannesson H."/>
        </authorList>
    </citation>
    <scope>NUCLEOTIDE SEQUENCE</scope>
    <source>
        <strain evidence="1">CBS 232.78</strain>
    </source>
</reference>
<evidence type="ECO:0000313" key="1">
    <source>
        <dbReference type="EMBL" id="KAK3387751.1"/>
    </source>
</evidence>
<gene>
    <name evidence="1" type="ORF">B0H63DRAFT_542149</name>
</gene>
<proteinExistence type="predicted"/>